<sequence length="264" mass="30115">MMPSSIKKKGLQFYSPFTLALEMAARPLLPKKPHILIACMMKSGSTFLAHALAAHSGLRRVRLTPAWGAREQELCELRLSRYNHSAYVAQHHIKHSEWTDELIARYRLTPIVLVRDLFDIVVSLRDHIRRENRIMTVAEISERHAALPDNDLEEVIVDLAIPWFVQFYVGWRSVPNARFVRFEEMIADPAATMMEILKAGGVATNPEACEDALAQISEKKNRFNKGVVGRGAHLSDANKERIKKLLMHYPEVHGDPYIKDMLAR</sequence>
<name>A0A1I3GXM5_9RHOB</name>
<organism evidence="2 3">
    <name type="scientific">Albimonas pacifica</name>
    <dbReference type="NCBI Taxonomy" id="1114924"/>
    <lineage>
        <taxon>Bacteria</taxon>
        <taxon>Pseudomonadati</taxon>
        <taxon>Pseudomonadota</taxon>
        <taxon>Alphaproteobacteria</taxon>
        <taxon>Rhodobacterales</taxon>
        <taxon>Paracoccaceae</taxon>
        <taxon>Albimonas</taxon>
    </lineage>
</organism>
<dbReference type="Gene3D" id="3.40.50.300">
    <property type="entry name" value="P-loop containing nucleotide triphosphate hydrolases"/>
    <property type="match status" value="1"/>
</dbReference>
<proteinExistence type="predicted"/>
<dbReference type="SUPFAM" id="SSF52540">
    <property type="entry name" value="P-loop containing nucleoside triphosphate hydrolases"/>
    <property type="match status" value="1"/>
</dbReference>
<keyword evidence="2" id="KW-0808">Transferase</keyword>
<dbReference type="GO" id="GO:0008146">
    <property type="term" value="F:sulfotransferase activity"/>
    <property type="evidence" value="ECO:0007669"/>
    <property type="project" value="InterPro"/>
</dbReference>
<dbReference type="OrthoDB" id="7366131at2"/>
<evidence type="ECO:0000313" key="3">
    <source>
        <dbReference type="Proteomes" id="UP000199377"/>
    </source>
</evidence>
<accession>A0A1I3GXM5</accession>
<feature type="domain" description="Sulfotransferase" evidence="1">
    <location>
        <begin position="33"/>
        <end position="224"/>
    </location>
</feature>
<gene>
    <name evidence="2" type="ORF">SAMN05216258_105397</name>
</gene>
<dbReference type="InterPro" id="IPR000863">
    <property type="entry name" value="Sulfotransferase_dom"/>
</dbReference>
<dbReference type="Pfam" id="PF00685">
    <property type="entry name" value="Sulfotransfer_1"/>
    <property type="match status" value="1"/>
</dbReference>
<evidence type="ECO:0000313" key="2">
    <source>
        <dbReference type="EMBL" id="SFI28244.1"/>
    </source>
</evidence>
<dbReference type="Proteomes" id="UP000199377">
    <property type="component" value="Unassembled WGS sequence"/>
</dbReference>
<dbReference type="InterPro" id="IPR027417">
    <property type="entry name" value="P-loop_NTPase"/>
</dbReference>
<dbReference type="EMBL" id="FOQH01000005">
    <property type="protein sequence ID" value="SFI28244.1"/>
    <property type="molecule type" value="Genomic_DNA"/>
</dbReference>
<dbReference type="AlphaFoldDB" id="A0A1I3GXM5"/>
<protein>
    <submittedName>
        <fullName evidence="2">Sulfotransferase domain-containing protein</fullName>
    </submittedName>
</protein>
<reference evidence="2 3" key="1">
    <citation type="submission" date="2016-10" db="EMBL/GenBank/DDBJ databases">
        <authorList>
            <person name="de Groot N.N."/>
        </authorList>
    </citation>
    <scope>NUCLEOTIDE SEQUENCE [LARGE SCALE GENOMIC DNA]</scope>
    <source>
        <strain evidence="2 3">CGMCC 1.11030</strain>
    </source>
</reference>
<keyword evidence="3" id="KW-1185">Reference proteome</keyword>
<evidence type="ECO:0000259" key="1">
    <source>
        <dbReference type="Pfam" id="PF00685"/>
    </source>
</evidence>